<evidence type="ECO:0000256" key="3">
    <source>
        <dbReference type="SAM" id="SignalP"/>
    </source>
</evidence>
<feature type="signal peptide" evidence="3">
    <location>
        <begin position="1"/>
        <end position="23"/>
    </location>
</feature>
<proteinExistence type="predicted"/>
<feature type="chain" id="PRO_5038832859" evidence="3">
    <location>
        <begin position="24"/>
        <end position="128"/>
    </location>
</feature>
<keyword evidence="5" id="KW-1185">Reference proteome</keyword>
<dbReference type="EMBL" id="JAIWYP010000008">
    <property type="protein sequence ID" value="KAH3784715.1"/>
    <property type="molecule type" value="Genomic_DNA"/>
</dbReference>
<sequence>MSAFKNVVSVAIALVCLIRTGSCLHNGTDHGPRPPPPPPTTSHANTQSPDDGLSGAEIAGIVIGCVTALAAIVGTVCGVRAIRKCSIKKEGSHGISNSCCACIINIVNKQHPSTENPPPTKKPPPYKE</sequence>
<keyword evidence="2" id="KW-0472">Membrane</keyword>
<keyword evidence="2" id="KW-0812">Transmembrane</keyword>
<comment type="caution">
    <text evidence="4">The sequence shown here is derived from an EMBL/GenBank/DDBJ whole genome shotgun (WGS) entry which is preliminary data.</text>
</comment>
<protein>
    <submittedName>
        <fullName evidence="4">Uncharacterized protein</fullName>
    </submittedName>
</protein>
<evidence type="ECO:0000313" key="5">
    <source>
        <dbReference type="Proteomes" id="UP000828390"/>
    </source>
</evidence>
<keyword evidence="2" id="KW-1133">Transmembrane helix</keyword>
<keyword evidence="3" id="KW-0732">Signal</keyword>
<dbReference type="Proteomes" id="UP000828390">
    <property type="component" value="Unassembled WGS sequence"/>
</dbReference>
<accession>A0A9D4IS82</accession>
<dbReference type="AlphaFoldDB" id="A0A9D4IS82"/>
<name>A0A9D4IS82_DREPO</name>
<feature type="region of interest" description="Disordered" evidence="1">
    <location>
        <begin position="27"/>
        <end position="52"/>
    </location>
</feature>
<evidence type="ECO:0000256" key="2">
    <source>
        <dbReference type="SAM" id="Phobius"/>
    </source>
</evidence>
<feature type="transmembrane region" description="Helical" evidence="2">
    <location>
        <begin position="58"/>
        <end position="79"/>
    </location>
</feature>
<evidence type="ECO:0000256" key="1">
    <source>
        <dbReference type="SAM" id="MobiDB-lite"/>
    </source>
</evidence>
<organism evidence="4 5">
    <name type="scientific">Dreissena polymorpha</name>
    <name type="common">Zebra mussel</name>
    <name type="synonym">Mytilus polymorpha</name>
    <dbReference type="NCBI Taxonomy" id="45954"/>
    <lineage>
        <taxon>Eukaryota</taxon>
        <taxon>Metazoa</taxon>
        <taxon>Spiralia</taxon>
        <taxon>Lophotrochozoa</taxon>
        <taxon>Mollusca</taxon>
        <taxon>Bivalvia</taxon>
        <taxon>Autobranchia</taxon>
        <taxon>Heteroconchia</taxon>
        <taxon>Euheterodonta</taxon>
        <taxon>Imparidentia</taxon>
        <taxon>Neoheterodontei</taxon>
        <taxon>Myida</taxon>
        <taxon>Dreissenoidea</taxon>
        <taxon>Dreissenidae</taxon>
        <taxon>Dreissena</taxon>
    </lineage>
</organism>
<reference evidence="4" key="1">
    <citation type="journal article" date="2019" name="bioRxiv">
        <title>The Genome of the Zebra Mussel, Dreissena polymorpha: A Resource for Invasive Species Research.</title>
        <authorList>
            <person name="McCartney M.A."/>
            <person name="Auch B."/>
            <person name="Kono T."/>
            <person name="Mallez S."/>
            <person name="Zhang Y."/>
            <person name="Obille A."/>
            <person name="Becker A."/>
            <person name="Abrahante J.E."/>
            <person name="Garbe J."/>
            <person name="Badalamenti J.P."/>
            <person name="Herman A."/>
            <person name="Mangelson H."/>
            <person name="Liachko I."/>
            <person name="Sullivan S."/>
            <person name="Sone E.D."/>
            <person name="Koren S."/>
            <person name="Silverstein K.A.T."/>
            <person name="Beckman K.B."/>
            <person name="Gohl D.M."/>
        </authorList>
    </citation>
    <scope>NUCLEOTIDE SEQUENCE</scope>
    <source>
        <strain evidence="4">Duluth1</strain>
        <tissue evidence="4">Whole animal</tissue>
    </source>
</reference>
<reference evidence="4" key="2">
    <citation type="submission" date="2020-11" db="EMBL/GenBank/DDBJ databases">
        <authorList>
            <person name="McCartney M.A."/>
            <person name="Auch B."/>
            <person name="Kono T."/>
            <person name="Mallez S."/>
            <person name="Becker A."/>
            <person name="Gohl D.M."/>
            <person name="Silverstein K.A.T."/>
            <person name="Koren S."/>
            <person name="Bechman K.B."/>
            <person name="Herman A."/>
            <person name="Abrahante J.E."/>
            <person name="Garbe J."/>
        </authorList>
    </citation>
    <scope>NUCLEOTIDE SEQUENCE</scope>
    <source>
        <strain evidence="4">Duluth1</strain>
        <tissue evidence="4">Whole animal</tissue>
    </source>
</reference>
<evidence type="ECO:0000313" key="4">
    <source>
        <dbReference type="EMBL" id="KAH3784715.1"/>
    </source>
</evidence>
<gene>
    <name evidence="4" type="ORF">DPMN_162679</name>
</gene>